<dbReference type="GO" id="GO:0000340">
    <property type="term" value="F:RNA 7-methylguanosine cap binding"/>
    <property type="evidence" value="ECO:0007669"/>
    <property type="project" value="TreeGrafter"/>
</dbReference>
<keyword evidence="5" id="KW-0597">Phosphoprotein</keyword>
<dbReference type="GO" id="GO:0009267">
    <property type="term" value="P:cellular response to starvation"/>
    <property type="evidence" value="ECO:0007669"/>
    <property type="project" value="UniProtKB-ARBA"/>
</dbReference>
<dbReference type="GO" id="GO:0000932">
    <property type="term" value="C:P-body"/>
    <property type="evidence" value="ECO:0007669"/>
    <property type="project" value="UniProtKB-SubCell"/>
</dbReference>
<sequence length="351" mass="40294">MTEFSERIKQFKLKRVLDSNPQTKFISLLGLIEGKDAIVTIEKTHFSVDKLHSRESELSSDLSHSNEEFSCIKSLKSISEICKNDIYFWGVSLLEQDAEKNPAAKVSLIWPATDVHIRKYDHQPVHVCRETPEIYERIVKPYIDEMVKGGRLQWVQNILHNGAESERVVYKDFVETSPEDGMLLLPDMKWDGISLESMYLVAIVYRTDIRSLRDLKPEHIDWLVSLNNKIRSVVPGCFNYSIRSDELRIFVHYQPSYYHFHIHIVNVKNPGLGDGIAAGKAILLEDIIESLRYLGPEGYSKRTMTYVIGENHDLWKRGLRDEVVKQLHADGIPKPPAAINDFSGQHSIPPL</sequence>
<dbReference type="Gene3D" id="3.30.428.10">
    <property type="entry name" value="HIT-like"/>
    <property type="match status" value="1"/>
</dbReference>
<evidence type="ECO:0000256" key="5">
    <source>
        <dbReference type="ARBA" id="ARBA00022553"/>
    </source>
</evidence>
<dbReference type="InterPro" id="IPR019808">
    <property type="entry name" value="Histidine_triad_CS"/>
</dbReference>
<feature type="binding site" evidence="8">
    <location>
        <position position="189"/>
    </location>
    <ligand>
        <name>substrate</name>
    </ligand>
</feature>
<dbReference type="GO" id="GO:0006970">
    <property type="term" value="P:response to osmotic stress"/>
    <property type="evidence" value="ECO:0007669"/>
    <property type="project" value="UniProtKB-ARBA"/>
</dbReference>
<dbReference type="GO" id="GO:0007584">
    <property type="term" value="P:response to nutrient"/>
    <property type="evidence" value="ECO:0007669"/>
    <property type="project" value="UniProtKB-ARBA"/>
</dbReference>
<comment type="subunit">
    <text evidence="6">Homodimer. Forms heterodimer with DCS2; the interaction inhibits the DCS1 scavenger decapping activity during post-diauxic growth.</text>
</comment>
<dbReference type="GO" id="GO:0048471">
    <property type="term" value="C:perinuclear region of cytoplasm"/>
    <property type="evidence" value="ECO:0007669"/>
    <property type="project" value="UniProtKB-SubCell"/>
</dbReference>
<dbReference type="GO" id="GO:0006979">
    <property type="term" value="P:response to oxidative stress"/>
    <property type="evidence" value="ECO:0007669"/>
    <property type="project" value="UniProtKB-ARBA"/>
</dbReference>
<dbReference type="GO" id="GO:0042803">
    <property type="term" value="F:protein homodimerization activity"/>
    <property type="evidence" value="ECO:0007669"/>
    <property type="project" value="UniProtKB-ARBA"/>
</dbReference>
<dbReference type="STRING" id="45286.A0A109UWQ2"/>
<dbReference type="GO" id="GO:0005634">
    <property type="term" value="C:nucleus"/>
    <property type="evidence" value="ECO:0007669"/>
    <property type="project" value="TreeGrafter"/>
</dbReference>
<dbReference type="Gene3D" id="3.30.200.40">
    <property type="entry name" value="Scavenger mRNA decapping enzyme, N-terminal domain"/>
    <property type="match status" value="1"/>
</dbReference>
<evidence type="ECO:0000256" key="8">
    <source>
        <dbReference type="PIRSR" id="PIRSR028973-2"/>
    </source>
</evidence>
<dbReference type="GO" id="GO:0046982">
    <property type="term" value="F:protein heterodimerization activity"/>
    <property type="evidence" value="ECO:0007669"/>
    <property type="project" value="UniProtKB-ARBA"/>
</dbReference>
<name>A0A109UWQ2_9SACH</name>
<protein>
    <submittedName>
        <fullName evidence="9">HCL034Cp</fullName>
    </submittedName>
</protein>
<feature type="binding site" evidence="8">
    <location>
        <position position="154"/>
    </location>
    <ligand>
        <name>substrate</name>
    </ligand>
</feature>
<dbReference type="Pfam" id="PF05652">
    <property type="entry name" value="DcpS"/>
    <property type="match status" value="1"/>
</dbReference>
<dbReference type="GO" id="GO:0016787">
    <property type="term" value="F:hydrolase activity"/>
    <property type="evidence" value="ECO:0007669"/>
    <property type="project" value="InterPro"/>
</dbReference>
<evidence type="ECO:0000313" key="10">
    <source>
        <dbReference type="Proteomes" id="UP000243052"/>
    </source>
</evidence>
<dbReference type="PROSITE" id="PS00892">
    <property type="entry name" value="HIT_1"/>
    <property type="match status" value="1"/>
</dbReference>
<evidence type="ECO:0000256" key="3">
    <source>
        <dbReference type="ARBA" id="ARBA00010208"/>
    </source>
</evidence>
<dbReference type="PANTHER" id="PTHR12978">
    <property type="entry name" value="HISTIDINE TRIAD HIT PROTEIN MEMBER"/>
    <property type="match status" value="1"/>
</dbReference>
<keyword evidence="10" id="KW-1185">Reference proteome</keyword>
<dbReference type="InterPro" id="IPR036265">
    <property type="entry name" value="HIT-like_sf"/>
</dbReference>
<gene>
    <name evidence="9" type="ORF">AW171_hschr31988</name>
</gene>
<evidence type="ECO:0000256" key="1">
    <source>
        <dbReference type="ARBA" id="ARBA00004201"/>
    </source>
</evidence>
<feature type="binding site" evidence="8">
    <location>
        <position position="164"/>
    </location>
    <ligand>
        <name>substrate</name>
    </ligand>
</feature>
<dbReference type="RefSeq" id="XP_017987113.1">
    <property type="nucleotide sequence ID" value="XM_018130999.1"/>
</dbReference>
<reference evidence="9 10" key="1">
    <citation type="submission" date="2016-01" db="EMBL/GenBank/DDBJ databases">
        <title>Genome sequence of the yeast Holleya sinecauda.</title>
        <authorList>
            <person name="Dietrich F.S."/>
        </authorList>
    </citation>
    <scope>NUCLEOTIDE SEQUENCE [LARGE SCALE GENOMIC DNA]</scope>
    <source>
        <strain evidence="9 10">ATCC 58844</strain>
    </source>
</reference>
<evidence type="ECO:0000313" key="9">
    <source>
        <dbReference type="EMBL" id="AMD20117.1"/>
    </source>
</evidence>
<evidence type="ECO:0000256" key="7">
    <source>
        <dbReference type="PIRSR" id="PIRSR028973-1"/>
    </source>
</evidence>
<dbReference type="SUPFAM" id="SSF102860">
    <property type="entry name" value="mRNA decapping enzyme DcpS N-terminal domain"/>
    <property type="match status" value="1"/>
</dbReference>
<feature type="binding site" evidence="8">
    <location>
        <begin position="252"/>
        <end position="263"/>
    </location>
    <ligand>
        <name>substrate</name>
    </ligand>
</feature>
<dbReference type="OrthoDB" id="10264956at2759"/>
<accession>A0A109UWQ2</accession>
<evidence type="ECO:0000256" key="6">
    <source>
        <dbReference type="ARBA" id="ARBA00061747"/>
    </source>
</evidence>
<dbReference type="InterPro" id="IPR008594">
    <property type="entry name" value="DcpS/DCS2"/>
</dbReference>
<dbReference type="PANTHER" id="PTHR12978:SF0">
    <property type="entry name" value="M7GPPPX DIPHOSPHATASE"/>
    <property type="match status" value="1"/>
</dbReference>
<organism evidence="9 10">
    <name type="scientific">Eremothecium sinecaudum</name>
    <dbReference type="NCBI Taxonomy" id="45286"/>
    <lineage>
        <taxon>Eukaryota</taxon>
        <taxon>Fungi</taxon>
        <taxon>Dikarya</taxon>
        <taxon>Ascomycota</taxon>
        <taxon>Saccharomycotina</taxon>
        <taxon>Saccharomycetes</taxon>
        <taxon>Saccharomycetales</taxon>
        <taxon>Saccharomycetaceae</taxon>
        <taxon>Eremothecium</taxon>
    </lineage>
</organism>
<evidence type="ECO:0000256" key="4">
    <source>
        <dbReference type="ARBA" id="ARBA00022490"/>
    </source>
</evidence>
<dbReference type="Proteomes" id="UP000243052">
    <property type="component" value="Chromosome iii"/>
</dbReference>
<dbReference type="InterPro" id="IPR011145">
    <property type="entry name" value="Scavenger_mRNA_decap_enz_N"/>
</dbReference>
<feature type="binding site" evidence="8">
    <location>
        <position position="187"/>
    </location>
    <ligand>
        <name>substrate</name>
    </ligand>
</feature>
<dbReference type="GeneID" id="28723351"/>
<comment type="subcellular location">
    <subcellularLocation>
        <location evidence="1">Cytoplasm</location>
        <location evidence="1">P-body</location>
    </subcellularLocation>
    <subcellularLocation>
        <location evidence="2">Cytoplasm</location>
        <location evidence="2">Perinuclear region</location>
    </subcellularLocation>
</comment>
<proteinExistence type="inferred from homology"/>
<evidence type="ECO:0000256" key="2">
    <source>
        <dbReference type="ARBA" id="ARBA00004556"/>
    </source>
</evidence>
<feature type="active site" description="Nucleophile" evidence="7">
    <location>
        <position position="261"/>
    </location>
</feature>
<dbReference type="EMBL" id="CP014243">
    <property type="protein sequence ID" value="AMD20117.1"/>
    <property type="molecule type" value="Genomic_DNA"/>
</dbReference>
<dbReference type="PIRSF" id="PIRSF028973">
    <property type="entry name" value="Scavenger_mRNA_decap_enz"/>
    <property type="match status" value="1"/>
</dbReference>
<dbReference type="FunFam" id="3.30.200.40:FF:000002">
    <property type="entry name" value="m7GpppX diphosphatase"/>
    <property type="match status" value="1"/>
</dbReference>
<dbReference type="GO" id="GO:0000290">
    <property type="term" value="P:deadenylation-dependent decapping of nuclear-transcribed mRNA"/>
    <property type="evidence" value="ECO:0007669"/>
    <property type="project" value="InterPro"/>
</dbReference>
<keyword evidence="4" id="KW-0963">Cytoplasm</keyword>
<dbReference type="SUPFAM" id="SSF54197">
    <property type="entry name" value="HIT-like"/>
    <property type="match status" value="1"/>
</dbReference>
<dbReference type="FunFam" id="3.30.428.10:FF:000015">
    <property type="entry name" value="m7GpppX diphosphatase"/>
    <property type="match status" value="1"/>
</dbReference>
<dbReference type="Pfam" id="PF11969">
    <property type="entry name" value="DcpS_C"/>
    <property type="match status" value="1"/>
</dbReference>
<dbReference type="GO" id="GO:0009408">
    <property type="term" value="P:response to heat"/>
    <property type="evidence" value="ECO:0007669"/>
    <property type="project" value="UniProtKB-ARBA"/>
</dbReference>
<dbReference type="AlphaFoldDB" id="A0A109UWQ2"/>
<comment type="similarity">
    <text evidence="3">Belongs to the HIT family.</text>
</comment>